<accession>A0A6C0KPY0</accession>
<proteinExistence type="predicted"/>
<name>A0A6C0KPY0_9ZZZZ</name>
<dbReference type="EMBL" id="MN740961">
    <property type="protein sequence ID" value="QHU20032.1"/>
    <property type="molecule type" value="Genomic_DNA"/>
</dbReference>
<evidence type="ECO:0000313" key="1">
    <source>
        <dbReference type="EMBL" id="QHU20032.1"/>
    </source>
</evidence>
<reference evidence="1" key="1">
    <citation type="journal article" date="2020" name="Nature">
        <title>Giant virus diversity and host interactions through global metagenomics.</title>
        <authorList>
            <person name="Schulz F."/>
            <person name="Roux S."/>
            <person name="Paez-Espino D."/>
            <person name="Jungbluth S."/>
            <person name="Walsh D.A."/>
            <person name="Denef V.J."/>
            <person name="McMahon K.D."/>
            <person name="Konstantinidis K.T."/>
            <person name="Eloe-Fadrosh E.A."/>
            <person name="Kyrpides N.C."/>
            <person name="Woyke T."/>
        </authorList>
    </citation>
    <scope>NUCLEOTIDE SEQUENCE</scope>
    <source>
        <strain evidence="1">GVMAG-S-3300013014-136</strain>
    </source>
</reference>
<sequence length="43" mass="5207">MCYYESIYKSAFKMLNGIKNYKKAKILHYLLCLFRPKTISNRD</sequence>
<dbReference type="AlphaFoldDB" id="A0A6C0KPY0"/>
<protein>
    <submittedName>
        <fullName evidence="1">Uncharacterized protein</fullName>
    </submittedName>
</protein>
<organism evidence="1">
    <name type="scientific">viral metagenome</name>
    <dbReference type="NCBI Taxonomy" id="1070528"/>
    <lineage>
        <taxon>unclassified sequences</taxon>
        <taxon>metagenomes</taxon>
        <taxon>organismal metagenomes</taxon>
    </lineage>
</organism>